<dbReference type="PANTHER" id="PTHR10353:SF36">
    <property type="entry name" value="LP05116P"/>
    <property type="match status" value="1"/>
</dbReference>
<evidence type="ECO:0000256" key="8">
    <source>
        <dbReference type="ARBA" id="ARBA00023326"/>
    </source>
</evidence>
<dbReference type="NCBIfam" id="TIGR03356">
    <property type="entry name" value="BGL"/>
    <property type="match status" value="1"/>
</dbReference>
<dbReference type="FunFam" id="3.20.20.80:FF:000004">
    <property type="entry name" value="Beta-glucosidase 6-phospho-beta-glucosidase"/>
    <property type="match status" value="1"/>
</dbReference>
<feature type="binding site" evidence="10">
    <location>
        <position position="25"/>
    </location>
    <ligand>
        <name>substrate</name>
    </ligand>
</feature>
<dbReference type="PROSITE" id="PS00653">
    <property type="entry name" value="GLYCOSYL_HYDROL_F1_2"/>
    <property type="match status" value="1"/>
</dbReference>
<dbReference type="InterPro" id="IPR017736">
    <property type="entry name" value="Glyco_hydro_1_beta-glucosidase"/>
</dbReference>
<dbReference type="EMBL" id="LJCO01000096">
    <property type="protein sequence ID" value="KPV40835.1"/>
    <property type="molecule type" value="Genomic_DNA"/>
</dbReference>
<dbReference type="STRING" id="471514.AN477_21285"/>
<sequence>MSAIEQRYREFPNGFIWGTATASYQIEGAAKAEGRGPSIWDTFSKTPGKVLFGHTGDVACDHFHRYQDDVRLMSELGINSYRFSLAWPRVFPEKGKFLEHGFDFYKRLLEELHKYNIQPATTIYHWDLPQWLEDEGGWSNRETVKHYLEFAEAAFKALGDQIPLWITHNEPWCASMLSYGIGEHAPGLKDWRRAYRAAHHLMLSHGETVKLYRQMGLTGDIGITLNLTPAYSATDNLSDVEAAARQDIFSNRWFLDPIFKGAYPSEFIDRLEKHIGPLDFVHEGDLKTISEPIDFLGINFYSRSVVKNHSDGSLLEVGHVKTENKVTDMGWEVYPPALYDLLKRLQSEYTSLPLYITENGAASPDVVREGQVHDDDRIDYVHAHLQAAHQFIEEGGNLKGYYVWSLMDNFEWAFGYTKRFGIVYVDYDTQARIPKDSFHWYQKVITDNGVQEQAQNRASTK</sequence>
<dbReference type="OrthoDB" id="9765195at2"/>
<dbReference type="GO" id="GO:0008422">
    <property type="term" value="F:beta-glucosidase activity"/>
    <property type="evidence" value="ECO:0007669"/>
    <property type="project" value="UniProtKB-EC"/>
</dbReference>
<comment type="similarity">
    <text evidence="2 12">Belongs to the glycosyl hydrolase 1 family.</text>
</comment>
<evidence type="ECO:0000256" key="9">
    <source>
        <dbReference type="PIRSR" id="PIRSR617736-1"/>
    </source>
</evidence>
<feature type="binding site" evidence="10">
    <location>
        <position position="169"/>
    </location>
    <ligand>
        <name>substrate</name>
    </ligand>
</feature>
<dbReference type="GO" id="GO:0030245">
    <property type="term" value="P:cellulose catabolic process"/>
    <property type="evidence" value="ECO:0007669"/>
    <property type="project" value="UniProtKB-KW"/>
</dbReference>
<dbReference type="InterPro" id="IPR033132">
    <property type="entry name" value="GH_1_N_CS"/>
</dbReference>
<keyword evidence="4 12" id="KW-0378">Hydrolase</keyword>
<evidence type="ECO:0000256" key="2">
    <source>
        <dbReference type="ARBA" id="ARBA00010838"/>
    </source>
</evidence>
<evidence type="ECO:0000256" key="12">
    <source>
        <dbReference type="RuleBase" id="RU361175"/>
    </source>
</evidence>
<keyword evidence="6" id="KW-0119">Carbohydrate metabolism</keyword>
<keyword evidence="14" id="KW-1185">Reference proteome</keyword>
<evidence type="ECO:0000256" key="10">
    <source>
        <dbReference type="PIRSR" id="PIRSR617736-2"/>
    </source>
</evidence>
<dbReference type="EC" id="3.2.1.21" evidence="3 12"/>
<dbReference type="InterPro" id="IPR017853">
    <property type="entry name" value="GH"/>
</dbReference>
<keyword evidence="7 12" id="KW-0326">Glycosidase</keyword>
<organism evidence="13 14">
    <name type="scientific">Alicyclobacillus ferrooxydans</name>
    <dbReference type="NCBI Taxonomy" id="471514"/>
    <lineage>
        <taxon>Bacteria</taxon>
        <taxon>Bacillati</taxon>
        <taxon>Bacillota</taxon>
        <taxon>Bacilli</taxon>
        <taxon>Bacillales</taxon>
        <taxon>Alicyclobacillaceae</taxon>
        <taxon>Alicyclobacillus</taxon>
    </lineage>
</organism>
<evidence type="ECO:0000313" key="13">
    <source>
        <dbReference type="EMBL" id="KPV40835.1"/>
    </source>
</evidence>
<dbReference type="GO" id="GO:0005829">
    <property type="term" value="C:cytosol"/>
    <property type="evidence" value="ECO:0007669"/>
    <property type="project" value="TreeGrafter"/>
</dbReference>
<dbReference type="Gene3D" id="3.20.20.80">
    <property type="entry name" value="Glycosidases"/>
    <property type="match status" value="1"/>
</dbReference>
<comment type="caution">
    <text evidence="13">The sequence shown here is derived from an EMBL/GenBank/DDBJ whole genome shotgun (WGS) entry which is preliminary data.</text>
</comment>
<evidence type="ECO:0000256" key="7">
    <source>
        <dbReference type="ARBA" id="ARBA00023295"/>
    </source>
</evidence>
<evidence type="ECO:0000256" key="6">
    <source>
        <dbReference type="ARBA" id="ARBA00023277"/>
    </source>
</evidence>
<keyword evidence="5" id="KW-0136">Cellulose degradation</keyword>
<dbReference type="AlphaFoldDB" id="A0A0P9GL28"/>
<dbReference type="PRINTS" id="PR00131">
    <property type="entry name" value="GLHYDRLASE1"/>
</dbReference>
<dbReference type="RefSeq" id="WP_054971196.1">
    <property type="nucleotide sequence ID" value="NZ_LJCO01000096.1"/>
</dbReference>
<dbReference type="Proteomes" id="UP000050482">
    <property type="component" value="Unassembled WGS sequence"/>
</dbReference>
<evidence type="ECO:0000256" key="3">
    <source>
        <dbReference type="ARBA" id="ARBA00012744"/>
    </source>
</evidence>
<keyword evidence="8" id="KW-0624">Polysaccharide degradation</keyword>
<reference evidence="13 14" key="1">
    <citation type="submission" date="2015-09" db="EMBL/GenBank/DDBJ databases">
        <title>Draft genome sequence of Alicyclobacillus ferrooxydans DSM 22381.</title>
        <authorList>
            <person name="Hemp J."/>
        </authorList>
    </citation>
    <scope>NUCLEOTIDE SEQUENCE [LARGE SCALE GENOMIC DNA]</scope>
    <source>
        <strain evidence="13 14">TC-34</strain>
    </source>
</reference>
<feature type="active site" description="Nucleophile" evidence="9 11">
    <location>
        <position position="358"/>
    </location>
</feature>
<dbReference type="InterPro" id="IPR018120">
    <property type="entry name" value="Glyco_hydro_1_AS"/>
</dbReference>
<feature type="binding site" evidence="10">
    <location>
        <position position="301"/>
    </location>
    <ligand>
        <name>substrate</name>
    </ligand>
</feature>
<comment type="catalytic activity">
    <reaction evidence="1 12">
        <text>Hydrolysis of terminal, non-reducing beta-D-glucosyl residues with release of beta-D-glucose.</text>
        <dbReference type="EC" id="3.2.1.21"/>
    </reaction>
</comment>
<evidence type="ECO:0000256" key="11">
    <source>
        <dbReference type="PROSITE-ProRule" id="PRU10055"/>
    </source>
</evidence>
<evidence type="ECO:0000256" key="1">
    <source>
        <dbReference type="ARBA" id="ARBA00000448"/>
    </source>
</evidence>
<feature type="binding site" evidence="10">
    <location>
        <begin position="411"/>
        <end position="412"/>
    </location>
    <ligand>
        <name>substrate</name>
    </ligand>
</feature>
<dbReference type="PANTHER" id="PTHR10353">
    <property type="entry name" value="GLYCOSYL HYDROLASE"/>
    <property type="match status" value="1"/>
</dbReference>
<accession>A0A0P9GL28</accession>
<dbReference type="PATRIC" id="fig|471514.4.peg.1761"/>
<feature type="binding site" evidence="10">
    <location>
        <position position="125"/>
    </location>
    <ligand>
        <name>substrate</name>
    </ligand>
</feature>
<dbReference type="InterPro" id="IPR001360">
    <property type="entry name" value="Glyco_hydro_1"/>
</dbReference>
<dbReference type="Pfam" id="PF00232">
    <property type="entry name" value="Glyco_hydro_1"/>
    <property type="match status" value="1"/>
</dbReference>
<feature type="binding site" evidence="10">
    <location>
        <position position="404"/>
    </location>
    <ligand>
        <name>substrate</name>
    </ligand>
</feature>
<dbReference type="SUPFAM" id="SSF51445">
    <property type="entry name" value="(Trans)glycosidases"/>
    <property type="match status" value="1"/>
</dbReference>
<evidence type="ECO:0000313" key="14">
    <source>
        <dbReference type="Proteomes" id="UP000050482"/>
    </source>
</evidence>
<evidence type="ECO:0000256" key="4">
    <source>
        <dbReference type="ARBA" id="ARBA00022801"/>
    </source>
</evidence>
<dbReference type="PROSITE" id="PS00572">
    <property type="entry name" value="GLYCOSYL_HYDROL_F1_1"/>
    <property type="match status" value="1"/>
</dbReference>
<protein>
    <recommendedName>
        <fullName evidence="3 12">Beta-glucosidase</fullName>
        <ecNumber evidence="3 12">3.2.1.21</ecNumber>
    </recommendedName>
</protein>
<name>A0A0P9GL28_9BACL</name>
<proteinExistence type="inferred from homology"/>
<feature type="active site" description="Proton donor" evidence="9">
    <location>
        <position position="170"/>
    </location>
</feature>
<evidence type="ECO:0000256" key="5">
    <source>
        <dbReference type="ARBA" id="ARBA00023001"/>
    </source>
</evidence>
<gene>
    <name evidence="13" type="ORF">AN477_21285</name>
</gene>